<dbReference type="NCBIfam" id="NF040521">
    <property type="entry name" value="C45_proenzyme"/>
    <property type="match status" value="1"/>
</dbReference>
<dbReference type="PANTHER" id="PTHR34180:SF1">
    <property type="entry name" value="BETA-ALANYL-DOPAMINE_CARCININE HYDROLASE"/>
    <property type="match status" value="1"/>
</dbReference>
<dbReference type="Pfam" id="PF03417">
    <property type="entry name" value="AAT"/>
    <property type="match status" value="1"/>
</dbReference>
<dbReference type="EMBL" id="JAFJYH010000073">
    <property type="protein sequence ID" value="KAG4421014.1"/>
    <property type="molecule type" value="Genomic_DNA"/>
</dbReference>
<reference evidence="2" key="1">
    <citation type="submission" date="2021-02" db="EMBL/GenBank/DDBJ databases">
        <title>Genome sequence Cadophora malorum strain M34.</title>
        <authorList>
            <person name="Stefanovic E."/>
            <person name="Vu D."/>
            <person name="Scully C."/>
            <person name="Dijksterhuis J."/>
            <person name="Roader J."/>
            <person name="Houbraken J."/>
        </authorList>
    </citation>
    <scope>NUCLEOTIDE SEQUENCE</scope>
    <source>
        <strain evidence="2">M34</strain>
    </source>
</reference>
<dbReference type="Gene3D" id="3.60.60.10">
    <property type="entry name" value="Penicillin V Acylase, Chain A"/>
    <property type="match status" value="1"/>
</dbReference>
<accession>A0A8H7TJY8</accession>
<dbReference type="Gene3D" id="1.10.10.2120">
    <property type="match status" value="1"/>
</dbReference>
<sequence>MPSKDQIAEAPEVIKLSGSPREIGLKHGRDLAPKIHRQIKVYEAMFQQTSKLSWANVRSIAKEYSSTIQRLTPDLHVEMAAIAEGADVDLLDIVALNCRSEIALGLFSDGCTSMGWKKEGGEVLLAQNWDWTRRVKENLVMMSIEQTGKPKIWMVTEAGIVGKIGFNSSSVGTTLNAIRARPTDATKLPIHVALRLCLEAETSATAISKIESLGGLASSAHILLADPTGPISLELSPKGDAHIAPNDKGIVCHTNHFLKNGYVDEPPWLSGSPIRLTRIQQLTDELASSGKKVDAELLRKRVFSDGFNAPQAICCEEDPTRAIETRSSTLFNIVMRFVREEKPSAEVVWGRPGSGEEGGVLKMPW</sequence>
<dbReference type="Proteomes" id="UP000664132">
    <property type="component" value="Unassembled WGS sequence"/>
</dbReference>
<comment type="caution">
    <text evidence="2">The sequence shown here is derived from an EMBL/GenBank/DDBJ whole genome shotgun (WGS) entry which is preliminary data.</text>
</comment>
<evidence type="ECO:0000313" key="3">
    <source>
        <dbReference type="Proteomes" id="UP000664132"/>
    </source>
</evidence>
<dbReference type="OrthoDB" id="189997at2759"/>
<dbReference type="PANTHER" id="PTHR34180">
    <property type="entry name" value="PEPTIDASE C45"/>
    <property type="match status" value="1"/>
</dbReference>
<name>A0A8H7TJY8_9HELO</name>
<dbReference type="InterPro" id="IPR005079">
    <property type="entry name" value="Peptidase_C45_hydrolase"/>
</dbReference>
<keyword evidence="3" id="KW-1185">Reference proteome</keyword>
<gene>
    <name evidence="2" type="ORF">IFR04_005883</name>
</gene>
<dbReference type="AlphaFoldDB" id="A0A8H7TJY8"/>
<feature type="domain" description="Peptidase C45 hydrolase" evidence="1">
    <location>
        <begin position="116"/>
        <end position="313"/>
    </location>
</feature>
<protein>
    <recommendedName>
        <fullName evidence="1">Peptidase C45 hydrolase domain-containing protein</fullName>
    </recommendedName>
</protein>
<evidence type="ECO:0000313" key="2">
    <source>
        <dbReference type="EMBL" id="KAG4421014.1"/>
    </source>
</evidence>
<organism evidence="2 3">
    <name type="scientific">Cadophora malorum</name>
    <dbReference type="NCBI Taxonomy" id="108018"/>
    <lineage>
        <taxon>Eukaryota</taxon>
        <taxon>Fungi</taxon>
        <taxon>Dikarya</taxon>
        <taxon>Ascomycota</taxon>
        <taxon>Pezizomycotina</taxon>
        <taxon>Leotiomycetes</taxon>
        <taxon>Helotiales</taxon>
        <taxon>Ploettnerulaceae</taxon>
        <taxon>Cadophora</taxon>
    </lineage>
</organism>
<dbReference type="InterPro" id="IPR047794">
    <property type="entry name" value="C45_proenzyme-like"/>
</dbReference>
<evidence type="ECO:0000259" key="1">
    <source>
        <dbReference type="Pfam" id="PF03417"/>
    </source>
</evidence>
<proteinExistence type="predicted"/>
<dbReference type="InterPro" id="IPR047801">
    <property type="entry name" value="Peptidase_C45"/>
</dbReference>